<dbReference type="AlphaFoldDB" id="A0A392VA49"/>
<dbReference type="Proteomes" id="UP000265520">
    <property type="component" value="Unassembled WGS sequence"/>
</dbReference>
<accession>A0A392VA49</accession>
<organism evidence="2 3">
    <name type="scientific">Trifolium medium</name>
    <dbReference type="NCBI Taxonomy" id="97028"/>
    <lineage>
        <taxon>Eukaryota</taxon>
        <taxon>Viridiplantae</taxon>
        <taxon>Streptophyta</taxon>
        <taxon>Embryophyta</taxon>
        <taxon>Tracheophyta</taxon>
        <taxon>Spermatophyta</taxon>
        <taxon>Magnoliopsida</taxon>
        <taxon>eudicotyledons</taxon>
        <taxon>Gunneridae</taxon>
        <taxon>Pentapetalae</taxon>
        <taxon>rosids</taxon>
        <taxon>fabids</taxon>
        <taxon>Fabales</taxon>
        <taxon>Fabaceae</taxon>
        <taxon>Papilionoideae</taxon>
        <taxon>50 kb inversion clade</taxon>
        <taxon>NPAAA clade</taxon>
        <taxon>Hologalegina</taxon>
        <taxon>IRL clade</taxon>
        <taxon>Trifolieae</taxon>
        <taxon>Trifolium</taxon>
    </lineage>
</organism>
<proteinExistence type="predicted"/>
<protein>
    <submittedName>
        <fullName evidence="2">Uncharacterized protein</fullName>
    </submittedName>
</protein>
<feature type="non-terminal residue" evidence="2">
    <location>
        <position position="70"/>
    </location>
</feature>
<feature type="non-terminal residue" evidence="2">
    <location>
        <position position="1"/>
    </location>
</feature>
<feature type="compositionally biased region" description="Basic and acidic residues" evidence="1">
    <location>
        <begin position="58"/>
        <end position="70"/>
    </location>
</feature>
<reference evidence="2 3" key="1">
    <citation type="journal article" date="2018" name="Front. Plant Sci.">
        <title>Red Clover (Trifolium pratense) and Zigzag Clover (T. medium) - A Picture of Genomic Similarities and Differences.</title>
        <authorList>
            <person name="Dluhosova J."/>
            <person name="Istvanek J."/>
            <person name="Nedelnik J."/>
            <person name="Repkova J."/>
        </authorList>
    </citation>
    <scope>NUCLEOTIDE SEQUENCE [LARGE SCALE GENOMIC DNA]</scope>
    <source>
        <strain evidence="3">cv. 10/8</strain>
        <tissue evidence="2">Leaf</tissue>
    </source>
</reference>
<name>A0A392VA49_9FABA</name>
<evidence type="ECO:0000313" key="2">
    <source>
        <dbReference type="EMBL" id="MCI84997.1"/>
    </source>
</evidence>
<evidence type="ECO:0000256" key="1">
    <source>
        <dbReference type="SAM" id="MobiDB-lite"/>
    </source>
</evidence>
<comment type="caution">
    <text evidence="2">The sequence shown here is derived from an EMBL/GenBank/DDBJ whole genome shotgun (WGS) entry which is preliminary data.</text>
</comment>
<feature type="compositionally biased region" description="Basic and acidic residues" evidence="1">
    <location>
        <begin position="33"/>
        <end position="50"/>
    </location>
</feature>
<sequence length="70" mass="7972">VKDVNKLSKALNVVCFGNYRIRARVSSFDRNNKAEGKNRWTEKGDDKTAEAEVTPRSQMKEGEDAVEEVR</sequence>
<feature type="region of interest" description="Disordered" evidence="1">
    <location>
        <begin position="33"/>
        <end position="70"/>
    </location>
</feature>
<dbReference type="EMBL" id="LXQA011104286">
    <property type="protein sequence ID" value="MCI84997.1"/>
    <property type="molecule type" value="Genomic_DNA"/>
</dbReference>
<evidence type="ECO:0000313" key="3">
    <source>
        <dbReference type="Proteomes" id="UP000265520"/>
    </source>
</evidence>
<keyword evidence="3" id="KW-1185">Reference proteome</keyword>